<protein>
    <submittedName>
        <fullName evidence="1">Uncharacterized protein</fullName>
    </submittedName>
</protein>
<accession>A0A8J5TRC4</accession>
<reference evidence="1" key="1">
    <citation type="submission" date="2021-04" db="EMBL/GenBank/DDBJ databases">
        <title>First draft genome resource for Brassicaceae pathogens Fusarium oxysporum f. sp. raphani and Fusarium oxysporum f. sp. rapae.</title>
        <authorList>
            <person name="Asai S."/>
        </authorList>
    </citation>
    <scope>NUCLEOTIDE SEQUENCE</scope>
    <source>
        <strain evidence="1">Tf1208</strain>
    </source>
</reference>
<comment type="caution">
    <text evidence="1">The sequence shown here is derived from an EMBL/GenBank/DDBJ whole genome shotgun (WGS) entry which is preliminary data.</text>
</comment>
<dbReference type="AlphaFoldDB" id="A0A8J5TRC4"/>
<dbReference type="EMBL" id="JAELUQ010000011">
    <property type="protein sequence ID" value="KAG7406609.1"/>
    <property type="molecule type" value="Genomic_DNA"/>
</dbReference>
<evidence type="ECO:0000313" key="1">
    <source>
        <dbReference type="EMBL" id="KAG7406609.1"/>
    </source>
</evidence>
<evidence type="ECO:0000313" key="2">
    <source>
        <dbReference type="Proteomes" id="UP000694050"/>
    </source>
</evidence>
<organism evidence="1 2">
    <name type="scientific">Fusarium oxysporum f. sp. rapae</name>
    <dbReference type="NCBI Taxonomy" id="485398"/>
    <lineage>
        <taxon>Eukaryota</taxon>
        <taxon>Fungi</taxon>
        <taxon>Dikarya</taxon>
        <taxon>Ascomycota</taxon>
        <taxon>Pezizomycotina</taxon>
        <taxon>Sordariomycetes</taxon>
        <taxon>Hypocreomycetidae</taxon>
        <taxon>Hypocreales</taxon>
        <taxon>Nectriaceae</taxon>
        <taxon>Fusarium</taxon>
        <taxon>Fusarium oxysporum species complex</taxon>
    </lineage>
</organism>
<proteinExistence type="predicted"/>
<sequence>MLMHVADDVLPIKEEERPIYEDWLRPIGFLVPGQDEGLWHAIVENWERFLKATNTRITGSGATRRVKQSTAAKQREAIKQAFWDRMDGFETLSERWPVKARLALNQSAEGPDTRPFESLAAIWLLQKRRRFQSMWTGLICFLTWSIKVDEERLEEMGLNLDEEKKEDLLDLGLMAMPRSDWFMNDDDPGDIIQGFLTRMITDESVNVRMNPVLWRTAILVRSAISDEEEEDFISRGGSA</sequence>
<name>A0A8J5TRC4_FUSOX</name>
<dbReference type="Proteomes" id="UP000694050">
    <property type="component" value="Unassembled WGS sequence"/>
</dbReference>
<gene>
    <name evidence="1" type="ORF">Forpe1208_v014454</name>
</gene>